<evidence type="ECO:0000313" key="4">
    <source>
        <dbReference type="Proteomes" id="UP001143328"/>
    </source>
</evidence>
<dbReference type="Pfam" id="PF16220">
    <property type="entry name" value="DUF4880"/>
    <property type="match status" value="1"/>
</dbReference>
<evidence type="ECO:0000259" key="1">
    <source>
        <dbReference type="Pfam" id="PF04773"/>
    </source>
</evidence>
<feature type="domain" description="FecR protein" evidence="1">
    <location>
        <begin position="113"/>
        <end position="203"/>
    </location>
</feature>
<name>A0A9W6NDQ7_9PSED</name>
<dbReference type="Pfam" id="PF04773">
    <property type="entry name" value="FecR"/>
    <property type="match status" value="1"/>
</dbReference>
<dbReference type="PANTHER" id="PTHR30273">
    <property type="entry name" value="PERIPLASMIC SIGNAL SENSOR AND SIGMA FACTOR ACTIVATOR FECR-RELATED"/>
    <property type="match status" value="1"/>
</dbReference>
<proteinExistence type="predicted"/>
<evidence type="ECO:0000313" key="3">
    <source>
        <dbReference type="EMBL" id="GLK86950.1"/>
    </source>
</evidence>
<dbReference type="PANTHER" id="PTHR30273:SF2">
    <property type="entry name" value="PROTEIN FECR"/>
    <property type="match status" value="1"/>
</dbReference>
<organism evidence="3 4">
    <name type="scientific">Pseudomonas turukhanskensis</name>
    <dbReference type="NCBI Taxonomy" id="1806536"/>
    <lineage>
        <taxon>Bacteria</taxon>
        <taxon>Pseudomonadati</taxon>
        <taxon>Pseudomonadota</taxon>
        <taxon>Gammaproteobacteria</taxon>
        <taxon>Pseudomonadales</taxon>
        <taxon>Pseudomonadaceae</taxon>
        <taxon>Pseudomonas</taxon>
    </lineage>
</organism>
<dbReference type="AlphaFoldDB" id="A0A9W6NDQ7"/>
<dbReference type="InterPro" id="IPR012373">
    <property type="entry name" value="Ferrdict_sens_TM"/>
</dbReference>
<keyword evidence="4" id="KW-1185">Reference proteome</keyword>
<sequence>MNRSSVTAKVLDEAISWQVCLGSGCASDLEKAEFQIWHAASAEHARAWGQLNGLDQHLAKVSSQPARRALVRAADNGKSRLRSGGLLGLLLAGVLGLSLAHQHRPLGDWLADERTAPGEQRDLELPDHTKVRLNSRSALDIDFNTQQRRIFLRSGEILVETAHGDARPFIVATADGELRALGTRFLVRHEDAGTRLIVLQSAVAAHPAQAEGERIISEGQQVFMAANALSDVRAAPATADAWAHGMLVVENMRLADLLDQLSDYRQGFLNADPAVADLRISGSFPLQNTDLALAALPPSLPVQIQHRAGWWTRVVPAPVAEKP</sequence>
<dbReference type="PROSITE" id="PS51257">
    <property type="entry name" value="PROKAR_LIPOPROTEIN"/>
    <property type="match status" value="1"/>
</dbReference>
<protein>
    <submittedName>
        <fullName evidence="3">Sensor</fullName>
    </submittedName>
</protein>
<evidence type="ECO:0000259" key="2">
    <source>
        <dbReference type="Pfam" id="PF16220"/>
    </source>
</evidence>
<dbReference type="RefSeq" id="WP_271193188.1">
    <property type="nucleotide sequence ID" value="NZ_BSFN01000001.1"/>
</dbReference>
<dbReference type="InterPro" id="IPR032623">
    <property type="entry name" value="FecR_N"/>
</dbReference>
<dbReference type="GO" id="GO:0016989">
    <property type="term" value="F:sigma factor antagonist activity"/>
    <property type="evidence" value="ECO:0007669"/>
    <property type="project" value="TreeGrafter"/>
</dbReference>
<comment type="caution">
    <text evidence="3">The sequence shown here is derived from an EMBL/GenBank/DDBJ whole genome shotgun (WGS) entry which is preliminary data.</text>
</comment>
<dbReference type="EMBL" id="BSFN01000001">
    <property type="protein sequence ID" value="GLK86950.1"/>
    <property type="molecule type" value="Genomic_DNA"/>
</dbReference>
<gene>
    <name evidence="3" type="ORF">GCM10017655_00120</name>
</gene>
<accession>A0A9W6NDQ7</accession>
<feature type="domain" description="FecR N-terminal" evidence="2">
    <location>
        <begin position="12"/>
        <end position="51"/>
    </location>
</feature>
<dbReference type="Proteomes" id="UP001143328">
    <property type="component" value="Unassembled WGS sequence"/>
</dbReference>
<dbReference type="PIRSF" id="PIRSF018266">
    <property type="entry name" value="FecR"/>
    <property type="match status" value="1"/>
</dbReference>
<dbReference type="InterPro" id="IPR006860">
    <property type="entry name" value="FecR"/>
</dbReference>
<reference evidence="3" key="1">
    <citation type="journal article" date="2014" name="Int. J. Syst. Evol. Microbiol.">
        <title>Complete genome sequence of Corynebacterium casei LMG S-19264T (=DSM 44701T), isolated from a smear-ripened cheese.</title>
        <authorList>
            <consortium name="US DOE Joint Genome Institute (JGI-PGF)"/>
            <person name="Walter F."/>
            <person name="Albersmeier A."/>
            <person name="Kalinowski J."/>
            <person name="Ruckert C."/>
        </authorList>
    </citation>
    <scope>NUCLEOTIDE SEQUENCE</scope>
    <source>
        <strain evidence="3">VKM B-2935</strain>
    </source>
</reference>
<dbReference type="Gene3D" id="2.60.120.1440">
    <property type="match status" value="1"/>
</dbReference>
<reference evidence="3" key="2">
    <citation type="submission" date="2023-01" db="EMBL/GenBank/DDBJ databases">
        <authorList>
            <person name="Sun Q."/>
            <person name="Evtushenko L."/>
        </authorList>
    </citation>
    <scope>NUCLEOTIDE SEQUENCE</scope>
    <source>
        <strain evidence="3">VKM B-2935</strain>
    </source>
</reference>